<dbReference type="InterPro" id="IPR009051">
    <property type="entry name" value="Helical_ferredxn"/>
</dbReference>
<proteinExistence type="predicted"/>
<dbReference type="Pfam" id="PF14691">
    <property type="entry name" value="Fer4_20"/>
    <property type="match status" value="1"/>
</dbReference>
<gene>
    <name evidence="2" type="ORF">NFI88_08580</name>
</gene>
<dbReference type="InterPro" id="IPR017896">
    <property type="entry name" value="4Fe4S_Fe-S-bd"/>
</dbReference>
<dbReference type="InterPro" id="IPR028261">
    <property type="entry name" value="DPD_II"/>
</dbReference>
<dbReference type="Pfam" id="PF07992">
    <property type="entry name" value="Pyr_redox_2"/>
    <property type="match status" value="1"/>
</dbReference>
<dbReference type="PANTHER" id="PTHR42783">
    <property type="entry name" value="GLUTAMATE SYNTHASE [NADPH] SMALL CHAIN"/>
    <property type="match status" value="1"/>
</dbReference>
<dbReference type="PRINTS" id="PR00419">
    <property type="entry name" value="ADXRDTASE"/>
</dbReference>
<evidence type="ECO:0000259" key="1">
    <source>
        <dbReference type="PROSITE" id="PS51379"/>
    </source>
</evidence>
<organism evidence="2 3">
    <name type="scientific">Rhizosaccharibacter radicis</name>
    <dbReference type="NCBI Taxonomy" id="2782605"/>
    <lineage>
        <taxon>Bacteria</taxon>
        <taxon>Pseudomonadati</taxon>
        <taxon>Pseudomonadota</taxon>
        <taxon>Alphaproteobacteria</taxon>
        <taxon>Acetobacterales</taxon>
        <taxon>Acetobacteraceae</taxon>
        <taxon>Rhizosaccharibacter</taxon>
    </lineage>
</organism>
<dbReference type="PANTHER" id="PTHR42783:SF3">
    <property type="entry name" value="GLUTAMATE SYNTHASE [NADPH] SMALL CHAIN-RELATED"/>
    <property type="match status" value="1"/>
</dbReference>
<protein>
    <submittedName>
        <fullName evidence="2">NAD(P)-dependent oxidoreductase</fullName>
    </submittedName>
</protein>
<accession>A0ABT1VX17</accession>
<dbReference type="PROSITE" id="PS51379">
    <property type="entry name" value="4FE4S_FER_2"/>
    <property type="match status" value="1"/>
</dbReference>
<dbReference type="InterPro" id="IPR036188">
    <property type="entry name" value="FAD/NAD-bd_sf"/>
</dbReference>
<reference evidence="2 3" key="1">
    <citation type="submission" date="2022-06" db="EMBL/GenBank/DDBJ databases">
        <title>Rhizosaccharibacter gen. nov. sp. nov. KSS12, endophytic bacteria isolated from sugarcane.</title>
        <authorList>
            <person name="Pitiwittayakul N."/>
        </authorList>
    </citation>
    <scope>NUCLEOTIDE SEQUENCE [LARGE SCALE GENOMIC DNA]</scope>
    <source>
        <strain evidence="2 3">KSS12</strain>
    </source>
</reference>
<dbReference type="EMBL" id="JAMZEJ010000004">
    <property type="protein sequence ID" value="MCQ8240888.1"/>
    <property type="molecule type" value="Genomic_DNA"/>
</dbReference>
<dbReference type="Gene3D" id="1.10.1060.10">
    <property type="entry name" value="Alpha-helical ferredoxin"/>
    <property type="match status" value="1"/>
</dbReference>
<name>A0ABT1VX17_9PROT</name>
<comment type="caution">
    <text evidence="2">The sequence shown here is derived from an EMBL/GenBank/DDBJ whole genome shotgun (WGS) entry which is preliminary data.</text>
</comment>
<dbReference type="RefSeq" id="WP_422919615.1">
    <property type="nucleotide sequence ID" value="NZ_JAMZEJ010000004.1"/>
</dbReference>
<feature type="domain" description="4Fe-4S ferredoxin-type" evidence="1">
    <location>
        <begin position="30"/>
        <end position="60"/>
    </location>
</feature>
<sequence>MDGDRIRGGRLDQCGYAVAFSDAHPALTPTQARVEAERCYYCYDAPCIEACPTGIDIPGFIARIADGNLRGSAETILRSNIFGGSCARVCPTEILCEQACVRTAQENKPVVIGALQRHATDWQMRTGSQPFRRAPTTGRRVAVVGAGPAGLACAHRLAMHGHEVVVFEAKAKGGGLNEYGIAAYKLPDEFAQRELEFILGVGGIEVRHGQKLGEQVTLAALRAEYDAVFLGVGQGAVRALSLPAAGASAAGDAASLAGVLDAVDFIRALRQAEDKATVPVGDRVVVIGGGNTAVDAAMQAKRLGAAEVTIAYRRGPEHMSATGFEQDWARTSNIRIRYWSVPIALHGADGTVTGIEFETAGGARELEPADMVLKAVGQLFDPEPFGEILAISGGRIAVDSEGRTSLPMVYAGGDCTAGNDLTVVAVAEGRDAAEAIHRALTNAPATLPADATTAAPRPVRGMEKMANG</sequence>
<keyword evidence="3" id="KW-1185">Reference proteome</keyword>
<dbReference type="SUPFAM" id="SSF46548">
    <property type="entry name" value="alpha-helical ferredoxin"/>
    <property type="match status" value="1"/>
</dbReference>
<evidence type="ECO:0000313" key="3">
    <source>
        <dbReference type="Proteomes" id="UP001524547"/>
    </source>
</evidence>
<dbReference type="InterPro" id="IPR023753">
    <property type="entry name" value="FAD/NAD-binding_dom"/>
</dbReference>
<evidence type="ECO:0000313" key="2">
    <source>
        <dbReference type="EMBL" id="MCQ8240888.1"/>
    </source>
</evidence>
<dbReference type="Gene3D" id="3.50.50.60">
    <property type="entry name" value="FAD/NAD(P)-binding domain"/>
    <property type="match status" value="2"/>
</dbReference>
<dbReference type="Proteomes" id="UP001524547">
    <property type="component" value="Unassembled WGS sequence"/>
</dbReference>
<dbReference type="SUPFAM" id="SSF51971">
    <property type="entry name" value="Nucleotide-binding domain"/>
    <property type="match status" value="1"/>
</dbReference>